<keyword evidence="1" id="KW-0812">Transmembrane</keyword>
<proteinExistence type="predicted"/>
<evidence type="ECO:0000256" key="1">
    <source>
        <dbReference type="SAM" id="Phobius"/>
    </source>
</evidence>
<name>A0A729Q1R5_SALER</name>
<dbReference type="SUPFAM" id="SSF53756">
    <property type="entry name" value="UDP-Glycosyltransferase/glycogen phosphorylase"/>
    <property type="match status" value="1"/>
</dbReference>
<sequence length="354" mass="41163">MKILTKTNRRGYFGIKVQYILFGIPMFSIIREKSYDTIKIFNKIIFKKSRKEDLSINIENSKKNILLATQLQKKKRKILYVLTDLNCCGGVERRLESQFNYLVKNGWFPMIISMSNNYDKLKKYPNFHLNFKLHNAKKSFEQLIETLMPDVIEFQFKPTNFFYDLDIRSLLKKCTVGCCVHEEIKIEQSIIDKLDYRIASAHRRSVTNAIYILNWTEWSSFSWKYTAQKRAILITRISKDKLPGIINFVKICNKYNIDYDIAGAFDNASDIISSLVKDGLNKNAFLGYVDTIPFLKEHADKYLFVAGVGQAIMEGASLGYPSLVTSFTDDYQDSSFITPDNIEYLKSENFVIRN</sequence>
<dbReference type="EMBL" id="DAAMGE010000054">
    <property type="protein sequence ID" value="HAC6544448.1"/>
    <property type="molecule type" value="Genomic_DNA"/>
</dbReference>
<reference evidence="3" key="1">
    <citation type="journal article" date="2018" name="Genome Biol.">
        <title>SKESA: strategic k-mer extension for scrupulous assemblies.</title>
        <authorList>
            <person name="Souvorov A."/>
            <person name="Agarwala R."/>
            <person name="Lipman D.J."/>
        </authorList>
    </citation>
    <scope>NUCLEOTIDE SEQUENCE</scope>
    <source>
        <strain evidence="2">3749-68</strain>
        <strain evidence="3">5202-64</strain>
    </source>
</reference>
<reference evidence="3" key="2">
    <citation type="submission" date="2018-07" db="EMBL/GenBank/DDBJ databases">
        <authorList>
            <consortium name="NCBI Pathogen Detection Project"/>
        </authorList>
    </citation>
    <scope>NUCLEOTIDE SEQUENCE</scope>
    <source>
        <strain evidence="2">3749-68</strain>
        <strain evidence="3">5202-64</strain>
    </source>
</reference>
<gene>
    <name evidence="2" type="ORF">G0B47_25085</name>
    <name evidence="3" type="ORF">GND67_004731</name>
</gene>
<feature type="non-terminal residue" evidence="3">
    <location>
        <position position="354"/>
    </location>
</feature>
<comment type="caution">
    <text evidence="3">The sequence shown here is derived from an EMBL/GenBank/DDBJ whole genome shotgun (WGS) entry which is preliminary data.</text>
</comment>
<keyword evidence="1" id="KW-0472">Membrane</keyword>
<accession>A0A729Q1R5</accession>
<evidence type="ECO:0000313" key="2">
    <source>
        <dbReference type="EMBL" id="HAC6544448.1"/>
    </source>
</evidence>
<feature type="transmembrane region" description="Helical" evidence="1">
    <location>
        <begin position="12"/>
        <end position="30"/>
    </location>
</feature>
<protein>
    <recommendedName>
        <fullName evidence="4">Glycosyltransferase family 1 protein</fullName>
    </recommendedName>
</protein>
<evidence type="ECO:0000313" key="3">
    <source>
        <dbReference type="EMBL" id="HAE3252793.1"/>
    </source>
</evidence>
<evidence type="ECO:0008006" key="4">
    <source>
        <dbReference type="Google" id="ProtNLM"/>
    </source>
</evidence>
<dbReference type="AlphaFoldDB" id="A0A729Q1R5"/>
<organism evidence="3">
    <name type="scientific">Salmonella enterica subsp. salamae serovar 48:d:z6</name>
    <dbReference type="NCBI Taxonomy" id="1151170"/>
    <lineage>
        <taxon>Bacteria</taxon>
        <taxon>Pseudomonadati</taxon>
        <taxon>Pseudomonadota</taxon>
        <taxon>Gammaproteobacteria</taxon>
        <taxon>Enterobacterales</taxon>
        <taxon>Enterobacteriaceae</taxon>
        <taxon>Salmonella</taxon>
    </lineage>
</organism>
<keyword evidence="1" id="KW-1133">Transmembrane helix</keyword>
<dbReference type="EMBL" id="DAARNL010000051">
    <property type="protein sequence ID" value="HAE3252793.1"/>
    <property type="molecule type" value="Genomic_DNA"/>
</dbReference>